<dbReference type="EC" id="3.1.3.3" evidence="3"/>
<evidence type="ECO:0000256" key="7">
    <source>
        <dbReference type="ARBA" id="ARBA00022842"/>
    </source>
</evidence>
<accession>A0ABX9KD39</accession>
<proteinExistence type="predicted"/>
<dbReference type="SUPFAM" id="SSF56784">
    <property type="entry name" value="HAD-like"/>
    <property type="match status" value="1"/>
</dbReference>
<keyword evidence="4" id="KW-0028">Amino-acid biosynthesis</keyword>
<name>A0ABX9KD39_9FUSO</name>
<evidence type="ECO:0000256" key="10">
    <source>
        <dbReference type="ARBA" id="ARBA00048523"/>
    </source>
</evidence>
<dbReference type="GO" id="GO:0016787">
    <property type="term" value="F:hydrolase activity"/>
    <property type="evidence" value="ECO:0007669"/>
    <property type="project" value="UniProtKB-KW"/>
</dbReference>
<keyword evidence="6 11" id="KW-0378">Hydrolase</keyword>
<evidence type="ECO:0000256" key="8">
    <source>
        <dbReference type="ARBA" id="ARBA00023299"/>
    </source>
</evidence>
<gene>
    <name evidence="11" type="ORF">DYH56_15455</name>
</gene>
<dbReference type="PANTHER" id="PTHR43344:SF2">
    <property type="entry name" value="PHOSPHOSERINE PHOSPHATASE"/>
    <property type="match status" value="1"/>
</dbReference>
<comment type="cofactor">
    <cofactor evidence="1">
        <name>Mg(2+)</name>
        <dbReference type="ChEBI" id="CHEBI:18420"/>
    </cofactor>
</comment>
<keyword evidence="7" id="KW-0460">Magnesium</keyword>
<comment type="catalytic activity">
    <reaction evidence="9">
        <text>O-phospho-L-serine + H2O = L-serine + phosphate</text>
        <dbReference type="Rhea" id="RHEA:21208"/>
        <dbReference type="ChEBI" id="CHEBI:15377"/>
        <dbReference type="ChEBI" id="CHEBI:33384"/>
        <dbReference type="ChEBI" id="CHEBI:43474"/>
        <dbReference type="ChEBI" id="CHEBI:57524"/>
        <dbReference type="EC" id="3.1.3.3"/>
    </reaction>
</comment>
<dbReference type="NCBIfam" id="TIGR01490">
    <property type="entry name" value="HAD-SF-IB-hyp1"/>
    <property type="match status" value="1"/>
</dbReference>
<evidence type="ECO:0000256" key="5">
    <source>
        <dbReference type="ARBA" id="ARBA00022723"/>
    </source>
</evidence>
<dbReference type="InterPro" id="IPR050582">
    <property type="entry name" value="HAD-like_SerB"/>
</dbReference>
<dbReference type="InterPro" id="IPR006385">
    <property type="entry name" value="HAD_hydro_SerB1"/>
</dbReference>
<dbReference type="EMBL" id="QUAJ01000057">
    <property type="protein sequence ID" value="REI39265.1"/>
    <property type="molecule type" value="Genomic_DNA"/>
</dbReference>
<dbReference type="RefSeq" id="WP_114643759.1">
    <property type="nucleotide sequence ID" value="NZ_JAACIO010000006.1"/>
</dbReference>
<organism evidence="11 12">
    <name type="scientific">Psychrilyobacter piezotolerans</name>
    <dbReference type="NCBI Taxonomy" id="2293438"/>
    <lineage>
        <taxon>Bacteria</taxon>
        <taxon>Fusobacteriati</taxon>
        <taxon>Fusobacteriota</taxon>
        <taxon>Fusobacteriia</taxon>
        <taxon>Fusobacteriales</taxon>
        <taxon>Fusobacteriaceae</taxon>
        <taxon>Psychrilyobacter</taxon>
    </lineage>
</organism>
<comment type="pathway">
    <text evidence="2">Amino-acid biosynthesis; L-serine biosynthesis; L-serine from 3-phospho-D-glycerate: step 3/3.</text>
</comment>
<evidence type="ECO:0000313" key="11">
    <source>
        <dbReference type="EMBL" id="REI39265.1"/>
    </source>
</evidence>
<keyword evidence="8" id="KW-0718">Serine biosynthesis</keyword>
<dbReference type="Proteomes" id="UP000263486">
    <property type="component" value="Unassembled WGS sequence"/>
</dbReference>
<dbReference type="NCBIfam" id="TIGR01488">
    <property type="entry name" value="HAD-SF-IB"/>
    <property type="match status" value="1"/>
</dbReference>
<reference evidence="11 12" key="1">
    <citation type="submission" date="2018-08" db="EMBL/GenBank/DDBJ databases">
        <title>Draft genome sequence of Psychrilyobacter sp. strain SD5 isolated from Black Sea water.</title>
        <authorList>
            <person name="Yadav S."/>
            <person name="Villanueva L."/>
            <person name="Damste J.S.S."/>
        </authorList>
    </citation>
    <scope>NUCLEOTIDE SEQUENCE [LARGE SCALE GENOMIC DNA]</scope>
    <source>
        <strain evidence="11 12">SD5</strain>
    </source>
</reference>
<evidence type="ECO:0000256" key="1">
    <source>
        <dbReference type="ARBA" id="ARBA00001946"/>
    </source>
</evidence>
<evidence type="ECO:0000256" key="4">
    <source>
        <dbReference type="ARBA" id="ARBA00022605"/>
    </source>
</evidence>
<protein>
    <recommendedName>
        <fullName evidence="3">phosphoserine phosphatase</fullName>
        <ecNumber evidence="3">3.1.3.3</ecNumber>
    </recommendedName>
</protein>
<evidence type="ECO:0000256" key="2">
    <source>
        <dbReference type="ARBA" id="ARBA00005135"/>
    </source>
</evidence>
<dbReference type="Pfam" id="PF12710">
    <property type="entry name" value="HAD"/>
    <property type="match status" value="1"/>
</dbReference>
<keyword evidence="5" id="KW-0479">Metal-binding</keyword>
<evidence type="ECO:0000256" key="3">
    <source>
        <dbReference type="ARBA" id="ARBA00012640"/>
    </source>
</evidence>
<dbReference type="InterPro" id="IPR036412">
    <property type="entry name" value="HAD-like_sf"/>
</dbReference>
<dbReference type="CDD" id="cd02612">
    <property type="entry name" value="HAD_PGPPase"/>
    <property type="match status" value="1"/>
</dbReference>
<evidence type="ECO:0000256" key="6">
    <source>
        <dbReference type="ARBA" id="ARBA00022801"/>
    </source>
</evidence>
<comment type="catalytic activity">
    <reaction evidence="10">
        <text>O-phospho-D-serine + H2O = D-serine + phosphate</text>
        <dbReference type="Rhea" id="RHEA:24873"/>
        <dbReference type="ChEBI" id="CHEBI:15377"/>
        <dbReference type="ChEBI" id="CHEBI:35247"/>
        <dbReference type="ChEBI" id="CHEBI:43474"/>
        <dbReference type="ChEBI" id="CHEBI:58680"/>
        <dbReference type="EC" id="3.1.3.3"/>
    </reaction>
</comment>
<evidence type="ECO:0000313" key="12">
    <source>
        <dbReference type="Proteomes" id="UP000263486"/>
    </source>
</evidence>
<dbReference type="Gene3D" id="3.40.50.1000">
    <property type="entry name" value="HAD superfamily/HAD-like"/>
    <property type="match status" value="1"/>
</dbReference>
<keyword evidence="12" id="KW-1185">Reference proteome</keyword>
<dbReference type="InterPro" id="IPR023214">
    <property type="entry name" value="HAD_sf"/>
</dbReference>
<dbReference type="PANTHER" id="PTHR43344">
    <property type="entry name" value="PHOSPHOSERINE PHOSPHATASE"/>
    <property type="match status" value="1"/>
</dbReference>
<comment type="caution">
    <text evidence="11">The sequence shown here is derived from an EMBL/GenBank/DDBJ whole genome shotgun (WGS) entry which is preliminary data.</text>
</comment>
<sequence>MKAAFFDIDGTIYRDSLLTEHFKRLIKYELIDPRQWENKVKDLYTQWDMREGGYDAYLLGLVDTYVEVIQNITVEQNEFVANQVIDVKAGRVYKYTRDRIKWHKAQGHKVIFISGSPEFLVSKMAEKYGADDYCGTIYHYDGERFTGETTPMWDSVSKQKAIDKFVEKYNIDLDESYAYGDTNGDLTMMKSVGHPITINPAKGLLENIQKNERLKGKIQIVVERKDVIYKLSSDVDIYECSFIEEWEEE</sequence>
<evidence type="ECO:0000256" key="9">
    <source>
        <dbReference type="ARBA" id="ARBA00048138"/>
    </source>
</evidence>